<dbReference type="EMBL" id="BJUA01000001">
    <property type="protein sequence ID" value="GEK16431.1"/>
    <property type="molecule type" value="Genomic_DNA"/>
</dbReference>
<accession>A0A510USI4</accession>
<dbReference type="Proteomes" id="UP000321386">
    <property type="component" value="Unassembled WGS sequence"/>
</dbReference>
<keyword evidence="1" id="KW-0472">Membrane</keyword>
<organism evidence="2 3">
    <name type="scientific">Cellulomonas persica</name>
    <dbReference type="NCBI Taxonomy" id="76861"/>
    <lineage>
        <taxon>Bacteria</taxon>
        <taxon>Bacillati</taxon>
        <taxon>Actinomycetota</taxon>
        <taxon>Actinomycetes</taxon>
        <taxon>Micrococcales</taxon>
        <taxon>Cellulomonadaceae</taxon>
        <taxon>Cellulomonas</taxon>
    </lineage>
</organism>
<sequence length="252" mass="26523">MTGADARSSGRRLGRRTWTAVGAILPVTAVATIAGCVAAAALVRGPAQRLAVVAILVVGVVGGLVRQRSGGAEVTHRRVASTRATWARTWSGARLEPDGDADPRDAALALPRGWRVEAARGRLRLAVAGVPVRCETWVLRAEPGSRRSRVRREVVAADASTGTARVCVPIGVSVDSVLVSPAWAGRREAGEPDWLPAVRARVARHDDLLAALTIGDDRVVLLALDDPRTETTAARAHLVRDVAALVPRPAGR</sequence>
<keyword evidence="1" id="KW-0812">Transmembrane</keyword>
<feature type="transmembrane region" description="Helical" evidence="1">
    <location>
        <begin position="47"/>
        <end position="65"/>
    </location>
</feature>
<keyword evidence="3" id="KW-1185">Reference proteome</keyword>
<evidence type="ECO:0000256" key="1">
    <source>
        <dbReference type="SAM" id="Phobius"/>
    </source>
</evidence>
<name>A0A510USI4_9CELL</name>
<evidence type="ECO:0000313" key="2">
    <source>
        <dbReference type="EMBL" id="GEK16431.1"/>
    </source>
</evidence>
<reference evidence="2 3" key="1">
    <citation type="submission" date="2019-07" db="EMBL/GenBank/DDBJ databases">
        <title>Whole genome shotgun sequence of Cellulomonas persica NBRC 101101.</title>
        <authorList>
            <person name="Hosoyama A."/>
            <person name="Uohara A."/>
            <person name="Ohji S."/>
            <person name="Ichikawa N."/>
        </authorList>
    </citation>
    <scope>NUCLEOTIDE SEQUENCE [LARGE SCALE GENOMIC DNA]</scope>
    <source>
        <strain evidence="2 3">NBRC 101101</strain>
    </source>
</reference>
<dbReference type="RefSeq" id="WP_146804746.1">
    <property type="nucleotide sequence ID" value="NZ_BJUA01000001.1"/>
</dbReference>
<comment type="caution">
    <text evidence="2">The sequence shown here is derived from an EMBL/GenBank/DDBJ whole genome shotgun (WGS) entry which is preliminary data.</text>
</comment>
<dbReference type="AlphaFoldDB" id="A0A510USI4"/>
<dbReference type="OrthoDB" id="5194271at2"/>
<feature type="transmembrane region" description="Helical" evidence="1">
    <location>
        <begin position="20"/>
        <end position="41"/>
    </location>
</feature>
<evidence type="ECO:0000313" key="3">
    <source>
        <dbReference type="Proteomes" id="UP000321386"/>
    </source>
</evidence>
<proteinExistence type="predicted"/>
<protein>
    <submittedName>
        <fullName evidence="2">Uncharacterized protein</fullName>
    </submittedName>
</protein>
<keyword evidence="1" id="KW-1133">Transmembrane helix</keyword>
<gene>
    <name evidence="2" type="ORF">CPE01_01640</name>
</gene>